<dbReference type="EMBL" id="JAHCVJ010000005">
    <property type="protein sequence ID" value="MBT0665130.1"/>
    <property type="molecule type" value="Genomic_DNA"/>
</dbReference>
<sequence>MNTLTPATLQLELVAGQLSAFYPLLQQGVVVGCMVGCRLGELLSDQWGISPDYVSKRVTTIFLNSRAIDDVNTALIGPDAVIALSGAMPGLVGATMRRGGYYAAMRGAMTYNDESVATSFREATVRVKLFNLLLGELGPGFLQRGILLSGTELVAFFRNQGIEFRHGCRAARLNGLAIDPALLTEDADLARIKSVRLTVECRDAV</sequence>
<dbReference type="AlphaFoldDB" id="A0AAW4L5N4"/>
<dbReference type="Proteomes" id="UP000811899">
    <property type="component" value="Unassembled WGS sequence"/>
</dbReference>
<accession>A0AAW4L5N4</accession>
<protein>
    <submittedName>
        <fullName evidence="1">Uncharacterized protein</fullName>
    </submittedName>
</protein>
<keyword evidence="2" id="KW-1185">Reference proteome</keyword>
<evidence type="ECO:0000313" key="1">
    <source>
        <dbReference type="EMBL" id="MBT0665130.1"/>
    </source>
</evidence>
<gene>
    <name evidence="1" type="ORF">KI809_12555</name>
</gene>
<dbReference type="RefSeq" id="WP_214171912.1">
    <property type="nucleotide sequence ID" value="NZ_JAHCVJ010000005.1"/>
</dbReference>
<evidence type="ECO:0000313" key="2">
    <source>
        <dbReference type="Proteomes" id="UP000811899"/>
    </source>
</evidence>
<reference evidence="1 2" key="1">
    <citation type="submission" date="2021-05" db="EMBL/GenBank/DDBJ databases">
        <title>The draft genome of Geobacter pelophilus DSM 12255.</title>
        <authorList>
            <person name="Xu Z."/>
            <person name="Masuda Y."/>
            <person name="Itoh H."/>
            <person name="Senoo K."/>
        </authorList>
    </citation>
    <scope>NUCLEOTIDE SEQUENCE [LARGE SCALE GENOMIC DNA]</scope>
    <source>
        <strain evidence="1 2">DSM 12255</strain>
    </source>
</reference>
<comment type="caution">
    <text evidence="1">The sequence shown here is derived from an EMBL/GenBank/DDBJ whole genome shotgun (WGS) entry which is preliminary data.</text>
</comment>
<name>A0AAW4L5N4_9BACT</name>
<proteinExistence type="predicted"/>
<organism evidence="1 2">
    <name type="scientific">Geoanaerobacter pelophilus</name>
    <dbReference type="NCBI Taxonomy" id="60036"/>
    <lineage>
        <taxon>Bacteria</taxon>
        <taxon>Pseudomonadati</taxon>
        <taxon>Thermodesulfobacteriota</taxon>
        <taxon>Desulfuromonadia</taxon>
        <taxon>Geobacterales</taxon>
        <taxon>Geobacteraceae</taxon>
        <taxon>Geoanaerobacter</taxon>
    </lineage>
</organism>